<keyword evidence="1" id="KW-1133">Transmembrane helix</keyword>
<protein>
    <submittedName>
        <fullName evidence="2">Uncharacterized protein</fullName>
    </submittedName>
</protein>
<dbReference type="RefSeq" id="WP_194845258.1">
    <property type="nucleotide sequence ID" value="NZ_CP075585.1"/>
</dbReference>
<dbReference type="EMBL" id="CP075585">
    <property type="protein sequence ID" value="QZA59214.1"/>
    <property type="molecule type" value="Genomic_DNA"/>
</dbReference>
<keyword evidence="3" id="KW-1185">Reference proteome</keyword>
<accession>A0ABX8Z0L1</accession>
<reference evidence="2 3" key="1">
    <citation type="submission" date="2020-01" db="EMBL/GenBank/DDBJ databases">
        <authorList>
            <person name="Sixt B."/>
            <person name="Schulz F."/>
            <person name="Kostanjsek R."/>
            <person name="Koestlbacher S."/>
            <person name="Collingro A."/>
            <person name="Toenshoff E."/>
            <person name="Horn M."/>
        </authorList>
    </citation>
    <scope>NUCLEOTIDE SEQUENCE [LARGE SCALE GENOMIC DNA]</scope>
    <source>
        <strain evidence="2 3">15C</strain>
    </source>
</reference>
<reference evidence="2 3" key="2">
    <citation type="submission" date="2021-05" db="EMBL/GenBank/DDBJ databases">
        <title>Ecology and evolution of chlamydial symbionts of arthropods.</title>
        <authorList>
            <person name="Halter T."/>
            <person name="Sixt B.S."/>
            <person name="Toenshoff E.R."/>
            <person name="Koestlbacher S."/>
            <person name="Schulz F."/>
            <person name="Kostanjsek R."/>
            <person name="Collingro A."/>
            <person name="Hendrickx F."/>
            <person name="Horn M."/>
        </authorList>
    </citation>
    <scope>NUCLEOTIDE SEQUENCE [LARGE SCALE GENOMIC DNA]</scope>
    <source>
        <strain evidence="2 3">15C</strain>
    </source>
</reference>
<sequence>MYLVDVLNPTASKTSNWARKFFLGMGIVASSFLSVGTALSGAVLRGITSYLEKEPFIYYQGKLPQRALKDDFSLLSWNICCIGGAILLVMEV</sequence>
<keyword evidence="1" id="KW-0472">Membrane</keyword>
<gene>
    <name evidence="2" type="ORF">RHAB15C_0001099</name>
</gene>
<keyword evidence="1" id="KW-0812">Transmembrane</keyword>
<name>A0ABX8Z0L1_9BACT</name>
<evidence type="ECO:0000313" key="3">
    <source>
        <dbReference type="Proteomes" id="UP000822862"/>
    </source>
</evidence>
<evidence type="ECO:0000256" key="1">
    <source>
        <dbReference type="SAM" id="Phobius"/>
    </source>
</evidence>
<proteinExistence type="predicted"/>
<organism evidence="2 3">
    <name type="scientific">Candidatus Rhabdochlamydia porcellionis</name>
    <dbReference type="NCBI Taxonomy" id="225148"/>
    <lineage>
        <taxon>Bacteria</taxon>
        <taxon>Pseudomonadati</taxon>
        <taxon>Chlamydiota</taxon>
        <taxon>Chlamydiia</taxon>
        <taxon>Parachlamydiales</taxon>
        <taxon>Candidatus Rhabdochlamydiaceae</taxon>
        <taxon>Candidatus Rhabdochlamydia</taxon>
    </lineage>
</organism>
<feature type="transmembrane region" description="Helical" evidence="1">
    <location>
        <begin position="21"/>
        <end position="44"/>
    </location>
</feature>
<feature type="transmembrane region" description="Helical" evidence="1">
    <location>
        <begin position="72"/>
        <end position="90"/>
    </location>
</feature>
<dbReference type="Proteomes" id="UP000822862">
    <property type="component" value="Chromosome"/>
</dbReference>
<evidence type="ECO:0000313" key="2">
    <source>
        <dbReference type="EMBL" id="QZA59214.1"/>
    </source>
</evidence>